<sequence>MSPTPRQLTHAQLKIWVSEGKAADDVFKLLTLNLVKDDDLLRSPMLTTWTSYVNKLGKNPDQALVTILKARYNNDGALASMFASAKEVHSIRVLCSTAGSSAAQDLGRGRKTADDVFKLLKLDQVEGNLLNNPMFDHLELIPENIGKKSGRGVAWRVAEDLEMFEIKHWINEGKTVNTVFKMLKLDEAGDKLFENSALPTLVSYMKQLGKSNVDLLLFSVLKAHYGDDALERIIAAGMGKTSTNVLVEGLQGEVWLSKKMTAEDVFELLKLDKEKKNVLESPANGMWASYLTKLNKNNPNDFTGISVLKKVLGSDLKLAKALHAIKNQGFTTVKPIQKLQFKEWTGRRITPPAIEELYRKEYDPAKDVGVILDFFDYQKKLRTN</sequence>
<accession>A0A9W6X5U3</accession>
<gene>
    <name evidence="1" type="ORF">Plil01_001373700</name>
</gene>
<dbReference type="OrthoDB" id="110891at2759"/>
<dbReference type="AlphaFoldDB" id="A0A9W6X5U3"/>
<dbReference type="EMBL" id="BSXW01000956">
    <property type="protein sequence ID" value="GMF32107.1"/>
    <property type="molecule type" value="Genomic_DNA"/>
</dbReference>
<reference evidence="1" key="1">
    <citation type="submission" date="2023-04" db="EMBL/GenBank/DDBJ databases">
        <title>Phytophthora lilii NBRC 32176.</title>
        <authorList>
            <person name="Ichikawa N."/>
            <person name="Sato H."/>
            <person name="Tonouchi N."/>
        </authorList>
    </citation>
    <scope>NUCLEOTIDE SEQUENCE</scope>
    <source>
        <strain evidence="1">NBRC 32176</strain>
    </source>
</reference>
<evidence type="ECO:0000313" key="2">
    <source>
        <dbReference type="Proteomes" id="UP001165083"/>
    </source>
</evidence>
<evidence type="ECO:0000313" key="1">
    <source>
        <dbReference type="EMBL" id="GMF32107.1"/>
    </source>
</evidence>
<protein>
    <submittedName>
        <fullName evidence="1">Unnamed protein product</fullName>
    </submittedName>
</protein>
<proteinExistence type="predicted"/>
<organism evidence="1 2">
    <name type="scientific">Phytophthora lilii</name>
    <dbReference type="NCBI Taxonomy" id="2077276"/>
    <lineage>
        <taxon>Eukaryota</taxon>
        <taxon>Sar</taxon>
        <taxon>Stramenopiles</taxon>
        <taxon>Oomycota</taxon>
        <taxon>Peronosporomycetes</taxon>
        <taxon>Peronosporales</taxon>
        <taxon>Peronosporaceae</taxon>
        <taxon>Phytophthora</taxon>
    </lineage>
</organism>
<name>A0A9W6X5U3_9STRA</name>
<dbReference type="Proteomes" id="UP001165083">
    <property type="component" value="Unassembled WGS sequence"/>
</dbReference>
<comment type="caution">
    <text evidence="1">The sequence shown here is derived from an EMBL/GenBank/DDBJ whole genome shotgun (WGS) entry which is preliminary data.</text>
</comment>
<keyword evidence="2" id="KW-1185">Reference proteome</keyword>